<dbReference type="SUPFAM" id="SSF55874">
    <property type="entry name" value="ATPase domain of HSP90 chaperone/DNA topoisomerase II/histidine kinase"/>
    <property type="match status" value="1"/>
</dbReference>
<dbReference type="InterPro" id="IPR005467">
    <property type="entry name" value="His_kinase_dom"/>
</dbReference>
<evidence type="ECO:0000256" key="2">
    <source>
        <dbReference type="ARBA" id="ARBA00004370"/>
    </source>
</evidence>
<dbReference type="Gene3D" id="3.40.50.2300">
    <property type="match status" value="1"/>
</dbReference>
<evidence type="ECO:0000313" key="13">
    <source>
        <dbReference type="EMBL" id="NEV63249.1"/>
    </source>
</evidence>
<dbReference type="GO" id="GO:0000155">
    <property type="term" value="F:phosphorelay sensor kinase activity"/>
    <property type="evidence" value="ECO:0007669"/>
    <property type="project" value="InterPro"/>
</dbReference>
<dbReference type="InterPro" id="IPR036890">
    <property type="entry name" value="HATPase_C_sf"/>
</dbReference>
<dbReference type="InterPro" id="IPR035965">
    <property type="entry name" value="PAS-like_dom_sf"/>
</dbReference>
<dbReference type="RefSeq" id="WP_164453712.1">
    <property type="nucleotide sequence ID" value="NZ_JAAIJQ010000045.1"/>
</dbReference>
<dbReference type="Pfam" id="PF00512">
    <property type="entry name" value="HisKA"/>
    <property type="match status" value="1"/>
</dbReference>
<dbReference type="SUPFAM" id="SSF158472">
    <property type="entry name" value="HAMP domain-like"/>
    <property type="match status" value="1"/>
</dbReference>
<dbReference type="CDD" id="cd00082">
    <property type="entry name" value="HisKA"/>
    <property type="match status" value="1"/>
</dbReference>
<dbReference type="PRINTS" id="PR00344">
    <property type="entry name" value="BCTRLSENSOR"/>
</dbReference>
<dbReference type="SUPFAM" id="SSF47384">
    <property type="entry name" value="Homodimeric domain of signal transducing histidine kinase"/>
    <property type="match status" value="1"/>
</dbReference>
<organism evidence="13 14">
    <name type="scientific">Thiorhodococcus minor</name>
    <dbReference type="NCBI Taxonomy" id="57489"/>
    <lineage>
        <taxon>Bacteria</taxon>
        <taxon>Pseudomonadati</taxon>
        <taxon>Pseudomonadota</taxon>
        <taxon>Gammaproteobacteria</taxon>
        <taxon>Chromatiales</taxon>
        <taxon>Chromatiaceae</taxon>
        <taxon>Thiorhodococcus</taxon>
    </lineage>
</organism>
<accession>A0A6M0K1I4</accession>
<dbReference type="PROSITE" id="PS50109">
    <property type="entry name" value="HIS_KIN"/>
    <property type="match status" value="1"/>
</dbReference>
<dbReference type="PANTHER" id="PTHR43065">
    <property type="entry name" value="SENSOR HISTIDINE KINASE"/>
    <property type="match status" value="1"/>
</dbReference>
<dbReference type="SUPFAM" id="SSF52172">
    <property type="entry name" value="CheY-like"/>
    <property type="match status" value="1"/>
</dbReference>
<comment type="caution">
    <text evidence="13">The sequence shown here is derived from an EMBL/GenBank/DDBJ whole genome shotgun (WGS) entry which is preliminary data.</text>
</comment>
<keyword evidence="14" id="KW-1185">Reference proteome</keyword>
<comment type="catalytic activity">
    <reaction evidence="1">
        <text>ATP + protein L-histidine = ADP + protein N-phospho-L-histidine.</text>
        <dbReference type="EC" id="2.7.13.3"/>
    </reaction>
</comment>
<gene>
    <name evidence="13" type="ORF">G3446_15365</name>
</gene>
<comment type="subcellular location">
    <subcellularLocation>
        <location evidence="2">Membrane</location>
    </subcellularLocation>
</comment>
<dbReference type="Gene3D" id="3.30.565.10">
    <property type="entry name" value="Histidine kinase-like ATPase, C-terminal domain"/>
    <property type="match status" value="1"/>
</dbReference>
<evidence type="ECO:0000256" key="6">
    <source>
        <dbReference type="ARBA" id="ARBA00022777"/>
    </source>
</evidence>
<name>A0A6M0K1I4_9GAMM</name>
<feature type="domain" description="Response regulatory" evidence="11">
    <location>
        <begin position="791"/>
        <end position="899"/>
    </location>
</feature>
<feature type="domain" description="HAMP" evidence="12">
    <location>
        <begin position="355"/>
        <end position="408"/>
    </location>
</feature>
<dbReference type="PANTHER" id="PTHR43065:SF42">
    <property type="entry name" value="TWO-COMPONENT SENSOR PPRA"/>
    <property type="match status" value="1"/>
</dbReference>
<protein>
    <recommendedName>
        <fullName evidence="3">histidine kinase</fullName>
        <ecNumber evidence="3">2.7.13.3</ecNumber>
    </recommendedName>
</protein>
<sequence>MSLTRFRIAGAGRGSIKSRLLLILGLAVLAIAVASAVALIALVQIRGQVAAVAERELPASEAAQLLARIGERLQDRTPALMVLEDADARRRQMDLIERDLQSLASEAERLSALHPAERPDGGDFARLTQSLADNLHQIAALIERQSELSRAAVGQRDRLIALREQAQQILGPSILAVTAVIDRDTRVGDAVFRRAAMAQGALLDAERLFGAAFGELLIATEAASPDQIRQSKQAFARIHAHLLALSPRIPQGLRADLGAATAQLAEQLDADGVFALRAGELRAIGEAEDLERSNRRIASRLKSEVDARVQSANANIARAATAMGDLVLESTILFVAVTVAAVLIATWLSYLLVVRDISLNLRGVTDAMQRLADGERRARVPAMDRRDEIGDLARVFNVFKDQAFRVETLGRQLTEKSNLLLATFDNMNDGFTVFDAVDRLIAWNPRFAALYGLRDGDLAYGAPLAEIHRRLAELGALAFTALGEEIPLVALGSGRRVQIREYEVRCPDGRLVELRSNPVPSGGFVTIHIEVTERRAMERQLRQAQKMEAVGQLTGGIAHDFNNILAAIQGNLTFLEAGLLDQPELHERWRKAMGATDRAARQVERLLAFSRRQRLEPELVDINDLVTGMLDLLEYSLGAGVELESALVPGLPPVRVDPGQLENALMNLAINARDAMDGEGRIRIETTPLGEAEIEIRVEDSGCGIPQDLIDRVFEPFFTTKSNGKGSGLGLSMVYGFVRQSGGRVAIESEPGQGSRVRICLPVARAGALPDAAERTSSEPGPDHPKGRGETVLIVDDDLDLLEVTAAQISALGYRTLAAGDGDQALEILKREPAVDLLYTDMGLPAPWNGVTLAEQAKAMKPGLPVIYTSAQSHHLPGRLLLRKPVPPDVLARALRQSPPEA</sequence>
<keyword evidence="5" id="KW-0808">Transferase</keyword>
<evidence type="ECO:0000256" key="9">
    <source>
        <dbReference type="SAM" id="Phobius"/>
    </source>
</evidence>
<keyword evidence="6" id="KW-0418">Kinase</keyword>
<evidence type="ECO:0000256" key="5">
    <source>
        <dbReference type="ARBA" id="ARBA00022679"/>
    </source>
</evidence>
<keyword evidence="9" id="KW-1133">Transmembrane helix</keyword>
<keyword evidence="4 7" id="KW-0597">Phosphoprotein</keyword>
<dbReference type="SMART" id="SM00304">
    <property type="entry name" value="HAMP"/>
    <property type="match status" value="1"/>
</dbReference>
<dbReference type="AlphaFoldDB" id="A0A6M0K1I4"/>
<dbReference type="Pfam" id="PF00072">
    <property type="entry name" value="Response_reg"/>
    <property type="match status" value="1"/>
</dbReference>
<keyword evidence="9" id="KW-0812">Transmembrane</keyword>
<dbReference type="Pfam" id="PF00672">
    <property type="entry name" value="HAMP"/>
    <property type="match status" value="1"/>
</dbReference>
<dbReference type="InterPro" id="IPR001789">
    <property type="entry name" value="Sig_transdc_resp-reg_receiver"/>
</dbReference>
<dbReference type="Proteomes" id="UP000483379">
    <property type="component" value="Unassembled WGS sequence"/>
</dbReference>
<dbReference type="InterPro" id="IPR003594">
    <property type="entry name" value="HATPase_dom"/>
</dbReference>
<dbReference type="InterPro" id="IPR003660">
    <property type="entry name" value="HAMP_dom"/>
</dbReference>
<dbReference type="SMART" id="SM00388">
    <property type="entry name" value="HisKA"/>
    <property type="match status" value="1"/>
</dbReference>
<evidence type="ECO:0000256" key="4">
    <source>
        <dbReference type="ARBA" id="ARBA00022553"/>
    </source>
</evidence>
<dbReference type="SUPFAM" id="SSF55785">
    <property type="entry name" value="PYP-like sensor domain (PAS domain)"/>
    <property type="match status" value="1"/>
</dbReference>
<dbReference type="InterPro" id="IPR036097">
    <property type="entry name" value="HisK_dim/P_sf"/>
</dbReference>
<dbReference type="EMBL" id="JAAIJQ010000045">
    <property type="protein sequence ID" value="NEV63249.1"/>
    <property type="molecule type" value="Genomic_DNA"/>
</dbReference>
<dbReference type="InterPro" id="IPR038188">
    <property type="entry name" value="TorS_sensor_sf"/>
</dbReference>
<feature type="region of interest" description="Disordered" evidence="8">
    <location>
        <begin position="770"/>
        <end position="789"/>
    </location>
</feature>
<evidence type="ECO:0000259" key="11">
    <source>
        <dbReference type="PROSITE" id="PS50110"/>
    </source>
</evidence>
<feature type="domain" description="Histidine kinase" evidence="10">
    <location>
        <begin position="556"/>
        <end position="765"/>
    </location>
</feature>
<dbReference type="SMART" id="SM00448">
    <property type="entry name" value="REC"/>
    <property type="match status" value="1"/>
</dbReference>
<evidence type="ECO:0000256" key="1">
    <source>
        <dbReference type="ARBA" id="ARBA00000085"/>
    </source>
</evidence>
<dbReference type="CDD" id="cd06225">
    <property type="entry name" value="HAMP"/>
    <property type="match status" value="1"/>
</dbReference>
<feature type="modified residue" description="4-aspartylphosphate" evidence="7">
    <location>
        <position position="841"/>
    </location>
</feature>
<evidence type="ECO:0000256" key="3">
    <source>
        <dbReference type="ARBA" id="ARBA00012438"/>
    </source>
</evidence>
<dbReference type="Pfam" id="PF12860">
    <property type="entry name" value="PAS_7"/>
    <property type="match status" value="1"/>
</dbReference>
<keyword evidence="9" id="KW-0472">Membrane</keyword>
<dbReference type="EC" id="2.7.13.3" evidence="3"/>
<dbReference type="Gene3D" id="1.20.58.920">
    <property type="match status" value="1"/>
</dbReference>
<dbReference type="PROSITE" id="PS50885">
    <property type="entry name" value="HAMP"/>
    <property type="match status" value="1"/>
</dbReference>
<dbReference type="Gene3D" id="3.30.450.20">
    <property type="entry name" value="PAS domain"/>
    <property type="match status" value="1"/>
</dbReference>
<evidence type="ECO:0000259" key="10">
    <source>
        <dbReference type="PROSITE" id="PS50109"/>
    </source>
</evidence>
<evidence type="ECO:0000256" key="7">
    <source>
        <dbReference type="PROSITE-ProRule" id="PRU00169"/>
    </source>
</evidence>
<evidence type="ECO:0000256" key="8">
    <source>
        <dbReference type="SAM" id="MobiDB-lite"/>
    </source>
</evidence>
<proteinExistence type="predicted"/>
<dbReference type="Gene3D" id="1.10.8.500">
    <property type="entry name" value="HAMP domain in histidine kinase"/>
    <property type="match status" value="1"/>
</dbReference>
<dbReference type="Pfam" id="PF02518">
    <property type="entry name" value="HATPase_c"/>
    <property type="match status" value="1"/>
</dbReference>
<dbReference type="Gene3D" id="1.10.287.130">
    <property type="match status" value="1"/>
</dbReference>
<dbReference type="SMART" id="SM00387">
    <property type="entry name" value="HATPase_c"/>
    <property type="match status" value="1"/>
</dbReference>
<dbReference type="InterPro" id="IPR004358">
    <property type="entry name" value="Sig_transdc_His_kin-like_C"/>
</dbReference>
<dbReference type="GO" id="GO:0016020">
    <property type="term" value="C:membrane"/>
    <property type="evidence" value="ECO:0007669"/>
    <property type="project" value="UniProtKB-SubCell"/>
</dbReference>
<evidence type="ECO:0000313" key="14">
    <source>
        <dbReference type="Proteomes" id="UP000483379"/>
    </source>
</evidence>
<dbReference type="InterPro" id="IPR003661">
    <property type="entry name" value="HisK_dim/P_dom"/>
</dbReference>
<dbReference type="PROSITE" id="PS50110">
    <property type="entry name" value="RESPONSE_REGULATORY"/>
    <property type="match status" value="1"/>
</dbReference>
<feature type="transmembrane region" description="Helical" evidence="9">
    <location>
        <begin position="332"/>
        <end position="353"/>
    </location>
</feature>
<feature type="compositionally biased region" description="Basic and acidic residues" evidence="8">
    <location>
        <begin position="772"/>
        <end position="789"/>
    </location>
</feature>
<reference evidence="13 14" key="1">
    <citation type="submission" date="2020-02" db="EMBL/GenBank/DDBJ databases">
        <title>Genome sequences of Thiorhodococcus mannitoliphagus and Thiorhodococcus minor, purple sulfur photosynthetic bacteria in the gammaproteobacterial family, Chromatiaceae.</title>
        <authorList>
            <person name="Aviles F.A."/>
            <person name="Meyer T.E."/>
            <person name="Kyndt J.A."/>
        </authorList>
    </citation>
    <scope>NUCLEOTIDE SEQUENCE [LARGE SCALE GENOMIC DNA]</scope>
    <source>
        <strain evidence="13 14">DSM 11518</strain>
    </source>
</reference>
<dbReference type="InterPro" id="IPR011006">
    <property type="entry name" value="CheY-like_superfamily"/>
</dbReference>
<evidence type="ECO:0000259" key="12">
    <source>
        <dbReference type="PROSITE" id="PS50885"/>
    </source>
</evidence>